<comment type="subcellular location">
    <subcellularLocation>
        <location evidence="12">Cell membrane</location>
        <topology evidence="12">Peripheral membrane protein</topology>
    </subcellularLocation>
    <subcellularLocation>
        <location evidence="1">Membrane</location>
    </subcellularLocation>
</comment>
<dbReference type="FunFam" id="3.40.50.300:FF:000002">
    <property type="entry name" value="ATP synthase subunit alpha"/>
    <property type="match status" value="1"/>
</dbReference>
<keyword evidence="11 12" id="KW-0066">ATP synthesis</keyword>
<dbReference type="InterPro" id="IPR036121">
    <property type="entry name" value="ATPase_F1/V1/A1_a/bsu_N_sf"/>
</dbReference>
<dbReference type="PANTHER" id="PTHR48082">
    <property type="entry name" value="ATP SYNTHASE SUBUNIT ALPHA, MITOCHONDRIAL"/>
    <property type="match status" value="1"/>
</dbReference>
<accession>A0A239VDD6</accession>
<dbReference type="HAMAP" id="MF_01346">
    <property type="entry name" value="ATP_synth_alpha_bact"/>
    <property type="match status" value="1"/>
</dbReference>
<keyword evidence="17" id="KW-0378">Hydrolase</keyword>
<dbReference type="NCBIfam" id="TIGR00962">
    <property type="entry name" value="atpA"/>
    <property type="match status" value="1"/>
</dbReference>
<dbReference type="GO" id="GO:0045259">
    <property type="term" value="C:proton-transporting ATP synthase complex"/>
    <property type="evidence" value="ECO:0007669"/>
    <property type="project" value="UniProtKB-KW"/>
</dbReference>
<dbReference type="AlphaFoldDB" id="A0A239VDD6"/>
<feature type="domain" description="ATPase F1/V1/A1 complex alpha/beta subunit N-terminal" evidence="16">
    <location>
        <begin position="30"/>
        <end position="96"/>
    </location>
</feature>
<keyword evidence="10 12" id="KW-0139">CF(1)</keyword>
<dbReference type="PANTHER" id="PTHR48082:SF2">
    <property type="entry name" value="ATP SYNTHASE SUBUNIT ALPHA, MITOCHONDRIAL"/>
    <property type="match status" value="1"/>
</dbReference>
<feature type="site" description="Required for activity" evidence="12">
    <location>
        <position position="374"/>
    </location>
</feature>
<dbReference type="Pfam" id="PF02874">
    <property type="entry name" value="ATP-synt_ab_N"/>
    <property type="match status" value="1"/>
</dbReference>
<evidence type="ECO:0000256" key="1">
    <source>
        <dbReference type="ARBA" id="ARBA00004370"/>
    </source>
</evidence>
<comment type="function">
    <text evidence="12">Produces ATP from ADP in the presence of a proton gradient across the membrane. The alpha chain is a regulatory subunit.</text>
</comment>
<dbReference type="SUPFAM" id="SSF47917">
    <property type="entry name" value="C-terminal domain of alpha and beta subunits of F1 ATP synthase"/>
    <property type="match status" value="1"/>
</dbReference>
<keyword evidence="4 12" id="KW-1003">Cell membrane</keyword>
<evidence type="ECO:0000259" key="14">
    <source>
        <dbReference type="Pfam" id="PF00006"/>
    </source>
</evidence>
<dbReference type="Pfam" id="PF00006">
    <property type="entry name" value="ATP-synt_ab"/>
    <property type="match status" value="1"/>
</dbReference>
<dbReference type="PROSITE" id="PS00152">
    <property type="entry name" value="ATPASE_ALPHA_BETA"/>
    <property type="match status" value="1"/>
</dbReference>
<dbReference type="InterPro" id="IPR000194">
    <property type="entry name" value="ATPase_F1/V1/A1_a/bsu_nucl-bd"/>
</dbReference>
<evidence type="ECO:0000256" key="11">
    <source>
        <dbReference type="ARBA" id="ARBA00023310"/>
    </source>
</evidence>
<dbReference type="GO" id="GO:0005524">
    <property type="term" value="F:ATP binding"/>
    <property type="evidence" value="ECO:0007669"/>
    <property type="project" value="UniProtKB-UniRule"/>
</dbReference>
<feature type="compositionally biased region" description="Acidic residues" evidence="13">
    <location>
        <begin position="527"/>
        <end position="538"/>
    </location>
</feature>
<evidence type="ECO:0000256" key="5">
    <source>
        <dbReference type="ARBA" id="ARBA00022741"/>
    </source>
</evidence>
<evidence type="ECO:0000256" key="13">
    <source>
        <dbReference type="SAM" id="MobiDB-lite"/>
    </source>
</evidence>
<feature type="domain" description="ATP synthase alpha subunit C-terminal" evidence="15">
    <location>
        <begin position="383"/>
        <end position="508"/>
    </location>
</feature>
<dbReference type="NCBIfam" id="NF009884">
    <property type="entry name" value="PRK13343.1"/>
    <property type="match status" value="1"/>
</dbReference>
<dbReference type="KEGG" id="dco:SAMEA4475696_0954"/>
<evidence type="ECO:0000256" key="12">
    <source>
        <dbReference type="HAMAP-Rule" id="MF_01346"/>
    </source>
</evidence>
<evidence type="ECO:0000256" key="7">
    <source>
        <dbReference type="ARBA" id="ARBA00022967"/>
    </source>
</evidence>
<protein>
    <recommendedName>
        <fullName evidence="12">ATP synthase subunit alpha</fullName>
        <ecNumber evidence="12">7.1.2.2</ecNumber>
    </recommendedName>
    <alternativeName>
        <fullName evidence="12">ATP synthase F1 sector subunit alpha</fullName>
    </alternativeName>
    <alternativeName>
        <fullName evidence="12">F-ATPase subunit alpha</fullName>
    </alternativeName>
</protein>
<keyword evidence="6 12" id="KW-0067">ATP-binding</keyword>
<evidence type="ECO:0000259" key="15">
    <source>
        <dbReference type="Pfam" id="PF00306"/>
    </source>
</evidence>
<sequence length="545" mass="58646">MAELMIRPEEIRDALDQFVQSYEPDGASREEVGRVTDAGDGIAHVEGLPSAMTNELLRFEDGTLGLALNLDRHEIGVVVLGDFSGIEEGQAVHRTGEVLSVPVGDNYLGRVVDPLGRPVDGLGEIKAEGRRELELQAPNVMSRKSVHEPLQTGIKAVDAMVPIGRGQRQLIIGDRQTGKTTVAVDAILNQKANWESGDPNKQVRCIYVAIGQKGSTIASVRGTLEEAGALEYTTIVAAPASESAGFKYLAPYTGSAIGQHWMYGGKHVLIVFDDLSKQAEAYRAVSLLLRRPPGREAYPGDVFYLHSRLLERCAKLSDELGAGSMTGLPIIETKAGDVSAYIPTNVISITDGQIYLQADLFNADVRPAIDVGVSVSRVGGAAQIKAMKSVSGRLKIDLAQFRAMEAFAMFASDLDAASRAQLDRGARLVELLKQPQSSPLPVELQVVSVWAGTTGKLDKVEVSDVRRYEAEFHEFLQRNHQGVLNGIVETGKLDDAAIDALETAVKEFDNQFQAGSGGAITPGSAAEDVDALSDEQMDQETIRRG</sequence>
<dbReference type="InterPro" id="IPR000793">
    <property type="entry name" value="ATP_synth_asu_C"/>
</dbReference>
<evidence type="ECO:0000256" key="2">
    <source>
        <dbReference type="ARBA" id="ARBA00008936"/>
    </source>
</evidence>
<organism evidence="17 18">
    <name type="scientific">Dermatophilus congolensis</name>
    <dbReference type="NCBI Taxonomy" id="1863"/>
    <lineage>
        <taxon>Bacteria</taxon>
        <taxon>Bacillati</taxon>
        <taxon>Actinomycetota</taxon>
        <taxon>Actinomycetes</taxon>
        <taxon>Micrococcales</taxon>
        <taxon>Dermatophilaceae</taxon>
        <taxon>Dermatophilus</taxon>
    </lineage>
</organism>
<dbReference type="GO" id="GO:0005886">
    <property type="term" value="C:plasma membrane"/>
    <property type="evidence" value="ECO:0007669"/>
    <property type="project" value="UniProtKB-SubCell"/>
</dbReference>
<evidence type="ECO:0000313" key="18">
    <source>
        <dbReference type="Proteomes" id="UP000242637"/>
    </source>
</evidence>
<dbReference type="Proteomes" id="UP000242637">
    <property type="component" value="Chromosome 1"/>
</dbReference>
<evidence type="ECO:0000256" key="9">
    <source>
        <dbReference type="ARBA" id="ARBA00023136"/>
    </source>
</evidence>
<dbReference type="SUPFAM" id="SSF52540">
    <property type="entry name" value="P-loop containing nucleoside triphosphate hydrolases"/>
    <property type="match status" value="1"/>
</dbReference>
<dbReference type="InterPro" id="IPR004100">
    <property type="entry name" value="ATPase_F1/V1/A1_a/bsu_N"/>
</dbReference>
<keyword evidence="3 12" id="KW-0813">Transport</keyword>
<keyword evidence="8 12" id="KW-0406">Ion transport</keyword>
<keyword evidence="9 12" id="KW-0472">Membrane</keyword>
<dbReference type="Gene3D" id="1.20.150.20">
    <property type="entry name" value="ATP synthase alpha/beta chain, C-terminal domain"/>
    <property type="match status" value="1"/>
</dbReference>
<dbReference type="Gene3D" id="3.40.50.300">
    <property type="entry name" value="P-loop containing nucleotide triphosphate hydrolases"/>
    <property type="match status" value="1"/>
</dbReference>
<evidence type="ECO:0000256" key="10">
    <source>
        <dbReference type="ARBA" id="ARBA00023196"/>
    </source>
</evidence>
<dbReference type="EC" id="7.1.2.2" evidence="12"/>
<evidence type="ECO:0000313" key="17">
    <source>
        <dbReference type="EMBL" id="SNV20251.1"/>
    </source>
</evidence>
<dbReference type="SUPFAM" id="SSF50615">
    <property type="entry name" value="N-terminal domain of alpha and beta subunits of F1 ATP synthase"/>
    <property type="match status" value="1"/>
</dbReference>
<dbReference type="GO" id="GO:0016787">
    <property type="term" value="F:hydrolase activity"/>
    <property type="evidence" value="ECO:0007669"/>
    <property type="project" value="UniProtKB-KW"/>
</dbReference>
<dbReference type="STRING" id="1121387.GCA_000429885_01133"/>
<name>A0A239VDD6_9MICO</name>
<dbReference type="RefSeq" id="WP_028327094.1">
    <property type="nucleotide sequence ID" value="NZ_JAAFNI010000001.1"/>
</dbReference>
<reference evidence="17 18" key="1">
    <citation type="submission" date="2017-06" db="EMBL/GenBank/DDBJ databases">
        <authorList>
            <consortium name="Pathogen Informatics"/>
        </authorList>
    </citation>
    <scope>NUCLEOTIDE SEQUENCE [LARGE SCALE GENOMIC DNA]</scope>
    <source>
        <strain evidence="17 18">NCTC13039</strain>
    </source>
</reference>
<dbReference type="GO" id="GO:0046933">
    <property type="term" value="F:proton-transporting ATP synthase activity, rotational mechanism"/>
    <property type="evidence" value="ECO:0007669"/>
    <property type="project" value="UniProtKB-UniRule"/>
</dbReference>
<comment type="similarity">
    <text evidence="2 12">Belongs to the ATPase alpha/beta chains family.</text>
</comment>
<dbReference type="InterPro" id="IPR023366">
    <property type="entry name" value="ATP_synth_asu-like_sf"/>
</dbReference>
<dbReference type="GO" id="GO:0043531">
    <property type="term" value="F:ADP binding"/>
    <property type="evidence" value="ECO:0007669"/>
    <property type="project" value="TreeGrafter"/>
</dbReference>
<keyword evidence="18" id="KW-1185">Reference proteome</keyword>
<dbReference type="GeneID" id="63459199"/>
<keyword evidence="12" id="KW-0375">Hydrogen ion transport</keyword>
<feature type="binding site" evidence="12">
    <location>
        <begin position="173"/>
        <end position="180"/>
    </location>
    <ligand>
        <name>ATP</name>
        <dbReference type="ChEBI" id="CHEBI:30616"/>
    </ligand>
</feature>
<dbReference type="InterPro" id="IPR005294">
    <property type="entry name" value="ATP_synth_F1_asu"/>
</dbReference>
<feature type="domain" description="ATPase F1/V1/A1 complex alpha/beta subunit nucleotide-binding" evidence="14">
    <location>
        <begin position="153"/>
        <end position="376"/>
    </location>
</feature>
<proteinExistence type="inferred from homology"/>
<dbReference type="FunFam" id="1.20.150.20:FF:000001">
    <property type="entry name" value="ATP synthase subunit alpha"/>
    <property type="match status" value="1"/>
</dbReference>
<dbReference type="EMBL" id="LT906453">
    <property type="protein sequence ID" value="SNV20251.1"/>
    <property type="molecule type" value="Genomic_DNA"/>
</dbReference>
<dbReference type="Gene3D" id="2.40.30.20">
    <property type="match status" value="1"/>
</dbReference>
<dbReference type="InterPro" id="IPR020003">
    <property type="entry name" value="ATPase_a/bsu_AS"/>
</dbReference>
<dbReference type="InterPro" id="IPR038376">
    <property type="entry name" value="ATP_synth_asu_C_sf"/>
</dbReference>
<dbReference type="CDD" id="cd18113">
    <property type="entry name" value="ATP-synt_F1_alpha_C"/>
    <property type="match status" value="1"/>
</dbReference>
<evidence type="ECO:0000256" key="6">
    <source>
        <dbReference type="ARBA" id="ARBA00022840"/>
    </source>
</evidence>
<keyword evidence="5 12" id="KW-0547">Nucleotide-binding</keyword>
<keyword evidence="7 12" id="KW-1278">Translocase</keyword>
<comment type="catalytic activity">
    <reaction evidence="12">
        <text>ATP + H2O + 4 H(+)(in) = ADP + phosphate + 5 H(+)(out)</text>
        <dbReference type="Rhea" id="RHEA:57720"/>
        <dbReference type="ChEBI" id="CHEBI:15377"/>
        <dbReference type="ChEBI" id="CHEBI:15378"/>
        <dbReference type="ChEBI" id="CHEBI:30616"/>
        <dbReference type="ChEBI" id="CHEBI:43474"/>
        <dbReference type="ChEBI" id="CHEBI:456216"/>
        <dbReference type="EC" id="7.1.2.2"/>
    </reaction>
</comment>
<dbReference type="InterPro" id="IPR033732">
    <property type="entry name" value="ATP_synth_F1_a_nt-bd_dom"/>
</dbReference>
<dbReference type="CDD" id="cd01132">
    <property type="entry name" value="F1-ATPase_alpha_CD"/>
    <property type="match status" value="1"/>
</dbReference>
<dbReference type="InterPro" id="IPR027417">
    <property type="entry name" value="P-loop_NTPase"/>
</dbReference>
<feature type="region of interest" description="Disordered" evidence="13">
    <location>
        <begin position="516"/>
        <end position="545"/>
    </location>
</feature>
<evidence type="ECO:0000256" key="8">
    <source>
        <dbReference type="ARBA" id="ARBA00023065"/>
    </source>
</evidence>
<evidence type="ECO:0000256" key="4">
    <source>
        <dbReference type="ARBA" id="ARBA00022475"/>
    </source>
</evidence>
<evidence type="ECO:0000259" key="16">
    <source>
        <dbReference type="Pfam" id="PF02874"/>
    </source>
</evidence>
<dbReference type="Pfam" id="PF00306">
    <property type="entry name" value="ATP-synt_ab_C"/>
    <property type="match status" value="1"/>
</dbReference>
<evidence type="ECO:0000256" key="3">
    <source>
        <dbReference type="ARBA" id="ARBA00022448"/>
    </source>
</evidence>
<gene>
    <name evidence="12 17" type="primary">atpA</name>
    <name evidence="17" type="ORF">SAMEA4475696_00954</name>
</gene>
<dbReference type="CDD" id="cd18116">
    <property type="entry name" value="ATP-synt_F1_alpha_N"/>
    <property type="match status" value="1"/>
</dbReference>
<dbReference type="OrthoDB" id="9803053at2"/>